<dbReference type="InterPro" id="IPR011257">
    <property type="entry name" value="DNA_glycosylase"/>
</dbReference>
<evidence type="ECO:0000256" key="2">
    <source>
        <dbReference type="ARBA" id="ARBA00002933"/>
    </source>
</evidence>
<comment type="function">
    <text evidence="2">Adenine glycosylase active on G-A mispairs. MutY also corrects error-prone DNA synthesis past GO lesions which are due to the oxidatively damaged form of guanine: 7,8-dihydro-8-oxoguanine (8-oxo-dGTP).</text>
</comment>
<evidence type="ECO:0000256" key="11">
    <source>
        <dbReference type="ARBA" id="ARBA00023014"/>
    </source>
</evidence>
<evidence type="ECO:0000256" key="5">
    <source>
        <dbReference type="ARBA" id="ARBA00022023"/>
    </source>
</evidence>
<feature type="domain" description="HhH-GPD" evidence="15">
    <location>
        <begin position="39"/>
        <end position="190"/>
    </location>
</feature>
<dbReference type="InterPro" id="IPR044298">
    <property type="entry name" value="MIG/MutY"/>
</dbReference>
<dbReference type="InterPro" id="IPR029119">
    <property type="entry name" value="MutY_C"/>
</dbReference>
<proteinExistence type="inferred from homology"/>
<dbReference type="InterPro" id="IPR023170">
    <property type="entry name" value="HhH_base_excis_C"/>
</dbReference>
<dbReference type="NCBIfam" id="TIGR01084">
    <property type="entry name" value="mutY"/>
    <property type="match status" value="1"/>
</dbReference>
<protein>
    <recommendedName>
        <fullName evidence="5 14">Adenine DNA glycosylase</fullName>
        <ecNumber evidence="4 14">3.2.2.31</ecNumber>
    </recommendedName>
</protein>
<dbReference type="InterPro" id="IPR015797">
    <property type="entry name" value="NUDIX_hydrolase-like_dom_sf"/>
</dbReference>
<evidence type="ECO:0000256" key="9">
    <source>
        <dbReference type="ARBA" id="ARBA00022801"/>
    </source>
</evidence>
<dbReference type="Pfam" id="PF00730">
    <property type="entry name" value="HhH-GPD"/>
    <property type="match status" value="1"/>
</dbReference>
<comment type="similarity">
    <text evidence="3 14">Belongs to the Nth/MutY family.</text>
</comment>
<reference evidence="16 17" key="1">
    <citation type="submission" date="2024-02" db="EMBL/GenBank/DDBJ databases">
        <title>Marinospirillum sp. MEB 164 isolated from Lonar lake sediment.</title>
        <authorList>
            <person name="Joshi A."/>
            <person name="Thite S."/>
        </authorList>
    </citation>
    <scope>NUCLEOTIDE SEQUENCE [LARGE SCALE GENOMIC DNA]</scope>
    <source>
        <strain evidence="16 17">MEB164</strain>
    </source>
</reference>
<dbReference type="Gene3D" id="1.10.340.30">
    <property type="entry name" value="Hypothetical protein, domain 2"/>
    <property type="match status" value="1"/>
</dbReference>
<keyword evidence="10 14" id="KW-0408">Iron</keyword>
<comment type="caution">
    <text evidence="16">The sequence shown here is derived from an EMBL/GenBank/DDBJ whole genome shotgun (WGS) entry which is preliminary data.</text>
</comment>
<keyword evidence="6" id="KW-0004">4Fe-4S</keyword>
<dbReference type="RefSeq" id="WP_405337411.1">
    <property type="nucleotide sequence ID" value="NZ_JBANFI010000002.1"/>
</dbReference>
<evidence type="ECO:0000313" key="16">
    <source>
        <dbReference type="EMBL" id="MFK7160181.1"/>
    </source>
</evidence>
<keyword evidence="11" id="KW-0411">Iron-sulfur</keyword>
<evidence type="ECO:0000256" key="6">
    <source>
        <dbReference type="ARBA" id="ARBA00022485"/>
    </source>
</evidence>
<dbReference type="Gene3D" id="3.90.79.10">
    <property type="entry name" value="Nucleoside Triphosphate Pyrophosphohydrolase"/>
    <property type="match status" value="1"/>
</dbReference>
<evidence type="ECO:0000259" key="15">
    <source>
        <dbReference type="SMART" id="SM00478"/>
    </source>
</evidence>
<dbReference type="Gene3D" id="1.10.1670.10">
    <property type="entry name" value="Helix-hairpin-Helix base-excision DNA repair enzymes (C-terminal)"/>
    <property type="match status" value="1"/>
</dbReference>
<accession>A0ABW8PWJ2</accession>
<gene>
    <name evidence="16" type="primary">mutY</name>
    <name evidence="16" type="ORF">V6U78_03925</name>
</gene>
<comment type="cofactor">
    <cofactor evidence="14">
        <name>[4Fe-4S] cluster</name>
        <dbReference type="ChEBI" id="CHEBI:49883"/>
    </cofactor>
    <text evidence="14">Binds 1 [4Fe-4S] cluster.</text>
</comment>
<evidence type="ECO:0000256" key="3">
    <source>
        <dbReference type="ARBA" id="ARBA00008343"/>
    </source>
</evidence>
<dbReference type="SMART" id="SM00478">
    <property type="entry name" value="ENDO3c"/>
    <property type="match status" value="1"/>
</dbReference>
<keyword evidence="13 14" id="KW-0326">Glycosidase</keyword>
<dbReference type="SUPFAM" id="SSF48150">
    <property type="entry name" value="DNA-glycosylase"/>
    <property type="match status" value="1"/>
</dbReference>
<evidence type="ECO:0000256" key="10">
    <source>
        <dbReference type="ARBA" id="ARBA00023004"/>
    </source>
</evidence>
<dbReference type="PANTHER" id="PTHR42944:SF1">
    <property type="entry name" value="ADENINE DNA GLYCOSYLASE"/>
    <property type="match status" value="1"/>
</dbReference>
<comment type="catalytic activity">
    <reaction evidence="1 14">
        <text>Hydrolyzes free adenine bases from 7,8-dihydro-8-oxoguanine:adenine mismatched double-stranded DNA, leaving an apurinic site.</text>
        <dbReference type="EC" id="3.2.2.31"/>
    </reaction>
</comment>
<keyword evidence="17" id="KW-1185">Reference proteome</keyword>
<evidence type="ECO:0000256" key="12">
    <source>
        <dbReference type="ARBA" id="ARBA00023204"/>
    </source>
</evidence>
<evidence type="ECO:0000256" key="8">
    <source>
        <dbReference type="ARBA" id="ARBA00022763"/>
    </source>
</evidence>
<dbReference type="CDD" id="cd03431">
    <property type="entry name" value="NUDIX_DNA_Glycosylase_C-MutY"/>
    <property type="match status" value="1"/>
</dbReference>
<evidence type="ECO:0000256" key="7">
    <source>
        <dbReference type="ARBA" id="ARBA00022723"/>
    </source>
</evidence>
<keyword evidence="8 14" id="KW-0227">DNA damage</keyword>
<keyword evidence="12" id="KW-0234">DNA repair</keyword>
<dbReference type="EMBL" id="JBANFI010000002">
    <property type="protein sequence ID" value="MFK7160181.1"/>
    <property type="molecule type" value="Genomic_DNA"/>
</dbReference>
<keyword evidence="9" id="KW-0378">Hydrolase</keyword>
<evidence type="ECO:0000256" key="1">
    <source>
        <dbReference type="ARBA" id="ARBA00000843"/>
    </source>
</evidence>
<organism evidence="16 17">
    <name type="scientific">Marinospirillum alkalitolerans</name>
    <dbReference type="NCBI Taxonomy" id="3123374"/>
    <lineage>
        <taxon>Bacteria</taxon>
        <taxon>Pseudomonadati</taxon>
        <taxon>Pseudomonadota</taxon>
        <taxon>Gammaproteobacteria</taxon>
        <taxon>Oceanospirillales</taxon>
        <taxon>Oceanospirillaceae</taxon>
        <taxon>Marinospirillum</taxon>
    </lineage>
</organism>
<name>A0ABW8PWJ2_9GAMM</name>
<keyword evidence="7" id="KW-0479">Metal-binding</keyword>
<evidence type="ECO:0000256" key="13">
    <source>
        <dbReference type="ARBA" id="ARBA00023295"/>
    </source>
</evidence>
<dbReference type="InterPro" id="IPR005760">
    <property type="entry name" value="A/G_AdeGlyc_MutY"/>
</dbReference>
<dbReference type="Pfam" id="PF14815">
    <property type="entry name" value="NUDIX_4"/>
    <property type="match status" value="1"/>
</dbReference>
<dbReference type="Proteomes" id="UP001621714">
    <property type="component" value="Unassembled WGS sequence"/>
</dbReference>
<dbReference type="SUPFAM" id="SSF55811">
    <property type="entry name" value="Nudix"/>
    <property type="match status" value="1"/>
</dbReference>
<evidence type="ECO:0000313" key="17">
    <source>
        <dbReference type="Proteomes" id="UP001621714"/>
    </source>
</evidence>
<dbReference type="InterPro" id="IPR003265">
    <property type="entry name" value="HhH-GPD_domain"/>
</dbReference>
<sequence length="359" mass="40383">MRPDSFASRLLSWYRQHGRHDLPWQHNPTPYRVWISEIMLQQTQVVKVLDYYPRFMARFPTVADLAAASQDEVLQLWAGLGYYTRARNLHRCAQAVMALGGEFPVGSQSEMEALPGIGRSTAAAIRAFSTGQRATILDGNVKRVLTRYAGIEGWPGQKTIEAQLWQLAEDLTPQQDVAAYTQAIMDLGATLCKPRQPACPRCPHQQQCVAYATDQTACLPTPKPKKTRPQKERHFLLLEHQQQWLLERRPDQGIWGGLWSLPEFATSAGLQAWLAERALTGRLEAQPQIEHAFTHYQLIIRPWRLRLGAQSLIDGPVTASSDAPAQIWYDPQQPAALGLPAPIEKLLQAQRAAQQGQLF</sequence>
<dbReference type="PANTHER" id="PTHR42944">
    <property type="entry name" value="ADENINE DNA GLYCOSYLASE"/>
    <property type="match status" value="1"/>
</dbReference>
<evidence type="ECO:0000256" key="14">
    <source>
        <dbReference type="RuleBase" id="RU365096"/>
    </source>
</evidence>
<dbReference type="EC" id="3.2.2.31" evidence="4 14"/>
<dbReference type="CDD" id="cd00056">
    <property type="entry name" value="ENDO3c"/>
    <property type="match status" value="1"/>
</dbReference>
<evidence type="ECO:0000256" key="4">
    <source>
        <dbReference type="ARBA" id="ARBA00012045"/>
    </source>
</evidence>